<sequence>MNTVSRALVLLAAMTIPLAAMGVCLEPANDLAARRVSSGNPKEVAAGLDQLLSGASGGDDRARLCLAFMHLQRAVPSPSNDAALALLQQVSTSPVTKAILTAAIYAEGTPSFPADRARASLVFEDIGRQIRSAMESMIDHATPPKNELPKNEPMEALFLDFILHRHFAKKHGFGSE</sequence>
<dbReference type="EMBL" id="VOBQ01000002">
    <property type="protein sequence ID" value="TWO73116.1"/>
    <property type="molecule type" value="Genomic_DNA"/>
</dbReference>
<protein>
    <recommendedName>
        <fullName evidence="4">HEAT repeat domain-containing protein</fullName>
    </recommendedName>
</protein>
<keyword evidence="1" id="KW-0732">Signal</keyword>
<reference evidence="2 3" key="1">
    <citation type="submission" date="2019-07" db="EMBL/GenBank/DDBJ databases">
        <title>Caenimonas sedimenti sp. nov., isolated from activated sludge.</title>
        <authorList>
            <person name="Xu J."/>
        </authorList>
    </citation>
    <scope>NUCLEOTIDE SEQUENCE [LARGE SCALE GENOMIC DNA]</scope>
    <source>
        <strain evidence="2 3">HX-9-20</strain>
    </source>
</reference>
<dbReference type="AlphaFoldDB" id="A0A562ZXK0"/>
<evidence type="ECO:0000313" key="3">
    <source>
        <dbReference type="Proteomes" id="UP000318199"/>
    </source>
</evidence>
<gene>
    <name evidence="2" type="ORF">FN976_02440</name>
</gene>
<name>A0A562ZXK0_9BURK</name>
<organism evidence="2 3">
    <name type="scientific">Caenimonas sedimenti</name>
    <dbReference type="NCBI Taxonomy" id="2596921"/>
    <lineage>
        <taxon>Bacteria</taxon>
        <taxon>Pseudomonadati</taxon>
        <taxon>Pseudomonadota</taxon>
        <taxon>Betaproteobacteria</taxon>
        <taxon>Burkholderiales</taxon>
        <taxon>Comamonadaceae</taxon>
        <taxon>Caenimonas</taxon>
    </lineage>
</organism>
<accession>A0A562ZXK0</accession>
<evidence type="ECO:0008006" key="4">
    <source>
        <dbReference type="Google" id="ProtNLM"/>
    </source>
</evidence>
<keyword evidence="3" id="KW-1185">Reference proteome</keyword>
<feature type="signal peptide" evidence="1">
    <location>
        <begin position="1"/>
        <end position="22"/>
    </location>
</feature>
<evidence type="ECO:0000256" key="1">
    <source>
        <dbReference type="SAM" id="SignalP"/>
    </source>
</evidence>
<feature type="chain" id="PRO_5021900236" description="HEAT repeat domain-containing protein" evidence="1">
    <location>
        <begin position="23"/>
        <end position="176"/>
    </location>
</feature>
<dbReference type="Proteomes" id="UP000318199">
    <property type="component" value="Unassembled WGS sequence"/>
</dbReference>
<proteinExistence type="predicted"/>
<evidence type="ECO:0000313" key="2">
    <source>
        <dbReference type="EMBL" id="TWO73116.1"/>
    </source>
</evidence>
<dbReference type="RefSeq" id="WP_145890606.1">
    <property type="nucleotide sequence ID" value="NZ_VOBQ01000002.1"/>
</dbReference>
<comment type="caution">
    <text evidence="2">The sequence shown here is derived from an EMBL/GenBank/DDBJ whole genome shotgun (WGS) entry which is preliminary data.</text>
</comment>